<proteinExistence type="predicted"/>
<evidence type="ECO:0000256" key="1">
    <source>
        <dbReference type="SAM" id="MobiDB-lite"/>
    </source>
</evidence>
<dbReference type="InterPro" id="IPR011051">
    <property type="entry name" value="RmlC_Cupin_sf"/>
</dbReference>
<dbReference type="InterPro" id="IPR014710">
    <property type="entry name" value="RmlC-like_jellyroll"/>
</dbReference>
<evidence type="ECO:0000313" key="2">
    <source>
        <dbReference type="EMBL" id="AGE96560.1"/>
    </source>
</evidence>
<dbReference type="VEuPathDB" id="MicrosporidiaDB:AEWQ_030100"/>
<gene>
    <name evidence="2" type="ORF">ECU03_0190</name>
</gene>
<dbReference type="VEuPathDB" id="MicrosporidiaDB:AEWD_030100"/>
<protein>
    <submittedName>
        <fullName evidence="2">Uncharacterized protein</fullName>
    </submittedName>
</protein>
<dbReference type="EMBL" id="KC513623">
    <property type="protein sequence ID" value="AGE96560.1"/>
    <property type="molecule type" value="Genomic_DNA"/>
</dbReference>
<dbReference type="VEuPathDB" id="MicrosporidiaDB:AEWR_030100"/>
<feature type="region of interest" description="Disordered" evidence="1">
    <location>
        <begin position="69"/>
        <end position="89"/>
    </location>
</feature>
<dbReference type="Gene3D" id="2.60.120.10">
    <property type="entry name" value="Jelly Rolls"/>
    <property type="match status" value="1"/>
</dbReference>
<dbReference type="SUPFAM" id="SSF51182">
    <property type="entry name" value="RmlC-like cupins"/>
    <property type="match status" value="1"/>
</dbReference>
<feature type="region of interest" description="Disordered" evidence="1">
    <location>
        <begin position="156"/>
        <end position="193"/>
    </location>
</feature>
<name>M1KBJ5_ENCCN</name>
<dbReference type="AlphaFoldDB" id="M1KBJ5"/>
<dbReference type="VEuPathDB" id="MicrosporidiaDB:ECU03_0190"/>
<organism evidence="2">
    <name type="scientific">Encephalitozoon cuniculi</name>
    <name type="common">Microsporidian parasite</name>
    <dbReference type="NCBI Taxonomy" id="6035"/>
    <lineage>
        <taxon>Eukaryota</taxon>
        <taxon>Fungi</taxon>
        <taxon>Fungi incertae sedis</taxon>
        <taxon>Microsporidia</taxon>
        <taxon>Unikaryonidae</taxon>
        <taxon>Encephalitozoon</taxon>
    </lineage>
</organism>
<accession>M1KBJ5</accession>
<reference evidence="2" key="1">
    <citation type="journal article" date="2013" name="Eukaryot. Cell">
        <title>Extremely Reduced Levels of Heterozygosity in the Vertebrate Pathogen Encephalitozoon cuniculi.</title>
        <authorList>
            <person name="Selman M."/>
            <person name="Sak B."/>
            <person name="Kvac M."/>
            <person name="Farinelli L."/>
            <person name="Weiss L.M."/>
            <person name="Corradi N."/>
        </authorList>
    </citation>
    <scope>NUCLEOTIDE SEQUENCE</scope>
</reference>
<dbReference type="VEuPathDB" id="MicrosporidiaDB:M970_030100"/>
<sequence length="339" mass="37764">MLSPQVMRKTYELTSRLNKKMKAYKKRVLDPGTKLDVIKDNDDLENIDDYWKTAESVLKDDTTVEIEETSIYKSETEEEKSEDKGADAQSDTLFDIKTIRESLSTKSKDIAFHGESSGTNIILENKGPSSSFEKIGSGFEDFCESLEVGGSFADELDDELRPGVPGKQDMGTESDSNPRKEVPGDHGISPAKEIRNRYRKRLQSLGKESEGASVRKSMIQSKEIYEYKGETIYNSKGKEVAVTSISGLYKGRSAFELLVTSDSLETAVLFLNNLAFIKPERAVCNFSVFMIKGTVCIEMGQDKIILKRGSICVIEKGTVYSISNSFGTRCTILLTYSIT</sequence>